<keyword evidence="7" id="KW-1185">Reference proteome</keyword>
<dbReference type="InterPro" id="IPR017853">
    <property type="entry name" value="GH"/>
</dbReference>
<evidence type="ECO:0000256" key="4">
    <source>
        <dbReference type="ARBA" id="ARBA00026248"/>
    </source>
</evidence>
<evidence type="ECO:0000256" key="1">
    <source>
        <dbReference type="ARBA" id="ARBA00008061"/>
    </source>
</evidence>
<keyword evidence="4" id="KW-0462">Maltose metabolism</keyword>
<protein>
    <submittedName>
        <fullName evidence="6">Maltase MLT1</fullName>
    </submittedName>
</protein>
<dbReference type="EMBL" id="JAGPXF010000003">
    <property type="protein sequence ID" value="KAH7252685.1"/>
    <property type="molecule type" value="Genomic_DNA"/>
</dbReference>
<sequence length="644" mass="74735">MKSAFRLGKLHQPRVLKPLLRFRTQQPVGLHPFLPSKNLFGTHSDKMSRNHGDTPERKWWKEAIVYQIYPASFLDTDADGIGNINGIIAKLDYLKELGVNILWLSPIYESPQGDMGYDISNYRDIHRPYGTLDDVDRLIDELKQRDMKLIMDLVVNHTSDQHPWFIDSISSKQSSKRDWYIWRKPKYDAEGGRHPPNNWCSLFDETDSAWTYDSKSDEYYLSLFSSFQPDLNWESRVVREEIYDIMQFWLNRGVSGFRMDVINLISKHQKFPDADIRRPDRQYQPGEKYFANGARLMDYLQEMKREVLSKFDTITVGEMPFLDGEKERLEMVAAEDGVLNMIFTFEMIGLDIVPEKGRFSTKVWNVSDLRKIMAKSCRIICHSGWQTLFCENHDQPRSVTRFCDDSDEHRVTGTKLLSIMQTSLPGTLYVYQGEELGMRNVPKSWDPAEYKDIESVKYWKNVCAQFPEGSAEMKEAKHLLRLKARDNARTPMQWDYTANGGFCPKGVKPWMRVNDDYPDVNAALQTSAGHANDRSMLVSPYRFWQRSIEARKKCADLLIYGKLDIIDNTHPNVFAYKRITDSKSSITVLNFGKDEVDFTFPAGESVQRWILGSYDSLSMEKPKEGVIQLLPWEGLLGLMQDDSH</sequence>
<dbReference type="SUPFAM" id="SSF51011">
    <property type="entry name" value="Glycosyl hydrolase domain"/>
    <property type="match status" value="1"/>
</dbReference>
<name>A0A8K0S231_9HYPO</name>
<dbReference type="SMART" id="SM00642">
    <property type="entry name" value="Aamy"/>
    <property type="match status" value="1"/>
</dbReference>
<comment type="caution">
    <text evidence="6">The sequence shown here is derived from an EMBL/GenBank/DDBJ whole genome shotgun (WGS) entry which is preliminary data.</text>
</comment>
<evidence type="ECO:0000256" key="3">
    <source>
        <dbReference type="ARBA" id="ARBA00023295"/>
    </source>
</evidence>
<dbReference type="GO" id="GO:0004556">
    <property type="term" value="F:alpha-amylase activity"/>
    <property type="evidence" value="ECO:0007669"/>
    <property type="project" value="TreeGrafter"/>
</dbReference>
<evidence type="ECO:0000256" key="2">
    <source>
        <dbReference type="ARBA" id="ARBA00022801"/>
    </source>
</evidence>
<dbReference type="PANTHER" id="PTHR10357:SF232">
    <property type="entry name" value="GLYCOSYL HYDROLASE FAMILY 13 CATALYTIC DOMAIN-CONTAINING PROTEIN"/>
    <property type="match status" value="1"/>
</dbReference>
<dbReference type="Gene3D" id="3.90.400.10">
    <property type="entry name" value="Oligo-1,6-glucosidase, Domain 2"/>
    <property type="match status" value="1"/>
</dbReference>
<dbReference type="SUPFAM" id="SSF51445">
    <property type="entry name" value="(Trans)glycosidases"/>
    <property type="match status" value="1"/>
</dbReference>
<accession>A0A8K0S231</accession>
<dbReference type="FunFam" id="3.20.20.80:FF:000064">
    <property type="entry name" value="Oligo-1,6-glucosidase"/>
    <property type="match status" value="2"/>
</dbReference>
<organism evidence="6 7">
    <name type="scientific">Fusarium tricinctum</name>
    <dbReference type="NCBI Taxonomy" id="61284"/>
    <lineage>
        <taxon>Eukaryota</taxon>
        <taxon>Fungi</taxon>
        <taxon>Dikarya</taxon>
        <taxon>Ascomycota</taxon>
        <taxon>Pezizomycotina</taxon>
        <taxon>Sordariomycetes</taxon>
        <taxon>Hypocreomycetidae</taxon>
        <taxon>Hypocreales</taxon>
        <taxon>Nectriaceae</taxon>
        <taxon>Fusarium</taxon>
        <taxon>Fusarium tricinctum species complex</taxon>
    </lineage>
</organism>
<evidence type="ECO:0000313" key="7">
    <source>
        <dbReference type="Proteomes" id="UP000813427"/>
    </source>
</evidence>
<dbReference type="GO" id="GO:0004574">
    <property type="term" value="F:oligo-1,6-glucosidase activity"/>
    <property type="evidence" value="ECO:0007669"/>
    <property type="project" value="TreeGrafter"/>
</dbReference>
<dbReference type="GO" id="GO:0004575">
    <property type="term" value="F:sucrose alpha-glucosidase activity"/>
    <property type="evidence" value="ECO:0007669"/>
    <property type="project" value="TreeGrafter"/>
</dbReference>
<dbReference type="InterPro" id="IPR045857">
    <property type="entry name" value="O16G_dom_2"/>
</dbReference>
<dbReference type="Proteomes" id="UP000813427">
    <property type="component" value="Unassembled WGS sequence"/>
</dbReference>
<reference evidence="6" key="1">
    <citation type="journal article" date="2021" name="Nat. Commun.">
        <title>Genetic determinants of endophytism in the Arabidopsis root mycobiome.</title>
        <authorList>
            <person name="Mesny F."/>
            <person name="Miyauchi S."/>
            <person name="Thiergart T."/>
            <person name="Pickel B."/>
            <person name="Atanasova L."/>
            <person name="Karlsson M."/>
            <person name="Huettel B."/>
            <person name="Barry K.W."/>
            <person name="Haridas S."/>
            <person name="Chen C."/>
            <person name="Bauer D."/>
            <person name="Andreopoulos W."/>
            <person name="Pangilinan J."/>
            <person name="LaButti K."/>
            <person name="Riley R."/>
            <person name="Lipzen A."/>
            <person name="Clum A."/>
            <person name="Drula E."/>
            <person name="Henrissat B."/>
            <person name="Kohler A."/>
            <person name="Grigoriev I.V."/>
            <person name="Martin F.M."/>
            <person name="Hacquard S."/>
        </authorList>
    </citation>
    <scope>NUCLEOTIDE SEQUENCE</scope>
    <source>
        <strain evidence="6">MPI-SDFR-AT-0068</strain>
    </source>
</reference>
<gene>
    <name evidence="6" type="ORF">BKA59DRAFT_436833</name>
</gene>
<dbReference type="CDD" id="cd11333">
    <property type="entry name" value="AmyAc_SI_OligoGlu_DGase"/>
    <property type="match status" value="1"/>
</dbReference>
<dbReference type="AlphaFoldDB" id="A0A8K0S231"/>
<comment type="similarity">
    <text evidence="1">Belongs to the glycosyl hydrolase 13 family.</text>
</comment>
<feature type="domain" description="Glycosyl hydrolase family 13 catalytic" evidence="5">
    <location>
        <begin position="67"/>
        <end position="489"/>
    </location>
</feature>
<dbReference type="PANTHER" id="PTHR10357">
    <property type="entry name" value="ALPHA-AMYLASE FAMILY MEMBER"/>
    <property type="match status" value="1"/>
</dbReference>
<dbReference type="GO" id="GO:0000025">
    <property type="term" value="P:maltose catabolic process"/>
    <property type="evidence" value="ECO:0007669"/>
    <property type="project" value="TreeGrafter"/>
</dbReference>
<dbReference type="GO" id="GO:0005987">
    <property type="term" value="P:sucrose catabolic process"/>
    <property type="evidence" value="ECO:0007669"/>
    <property type="project" value="TreeGrafter"/>
</dbReference>
<dbReference type="InterPro" id="IPR013780">
    <property type="entry name" value="Glyco_hydro_b"/>
</dbReference>
<dbReference type="InterPro" id="IPR006047">
    <property type="entry name" value="GH13_cat_dom"/>
</dbReference>
<dbReference type="Pfam" id="PF00128">
    <property type="entry name" value="Alpha-amylase"/>
    <property type="match status" value="1"/>
</dbReference>
<proteinExistence type="inferred from homology"/>
<keyword evidence="2" id="KW-0378">Hydrolase</keyword>
<evidence type="ECO:0000259" key="5">
    <source>
        <dbReference type="SMART" id="SM00642"/>
    </source>
</evidence>
<dbReference type="OrthoDB" id="1740265at2759"/>
<evidence type="ECO:0000313" key="6">
    <source>
        <dbReference type="EMBL" id="KAH7252685.1"/>
    </source>
</evidence>
<dbReference type="Gene3D" id="3.20.20.80">
    <property type="entry name" value="Glycosidases"/>
    <property type="match status" value="1"/>
</dbReference>
<keyword evidence="3" id="KW-0326">Glycosidase</keyword>
<dbReference type="Gene3D" id="2.60.40.1180">
    <property type="entry name" value="Golgi alpha-mannosidase II"/>
    <property type="match status" value="1"/>
</dbReference>
<dbReference type="GO" id="GO:0033934">
    <property type="term" value="F:glucan 1,4-alpha-maltotriohydrolase activity"/>
    <property type="evidence" value="ECO:0007669"/>
    <property type="project" value="TreeGrafter"/>
</dbReference>